<proteinExistence type="predicted"/>
<reference evidence="2 3" key="1">
    <citation type="submission" date="2017-07" db="EMBL/GenBank/DDBJ databases">
        <title>Draft Genome Sequences of Select Purple Nonsulfur Bacteria.</title>
        <authorList>
            <person name="Lasarre B."/>
            <person name="Mckinlay J.B."/>
        </authorList>
    </citation>
    <scope>NUCLEOTIDE SEQUENCE [LARGE SCALE GENOMIC DNA]</scope>
    <source>
        <strain evidence="2 3">DSM 5909</strain>
    </source>
</reference>
<comment type="caution">
    <text evidence="2">The sequence shown here is derived from an EMBL/GenBank/DDBJ whole genome shotgun (WGS) entry which is preliminary data.</text>
</comment>
<evidence type="ECO:0000313" key="2">
    <source>
        <dbReference type="EMBL" id="RAI40970.1"/>
    </source>
</evidence>
<dbReference type="AlphaFoldDB" id="A0A327KQ03"/>
<name>A0A327KQ03_9BRAD</name>
<evidence type="ECO:0000313" key="3">
    <source>
        <dbReference type="Proteomes" id="UP000249130"/>
    </source>
</evidence>
<dbReference type="RefSeq" id="WP_111421288.1">
    <property type="nucleotide sequence ID" value="NZ_NPEX01000209.1"/>
</dbReference>
<gene>
    <name evidence="2" type="ORF">CH341_22680</name>
</gene>
<feature type="region of interest" description="Disordered" evidence="1">
    <location>
        <begin position="39"/>
        <end position="60"/>
    </location>
</feature>
<evidence type="ECO:0000256" key="1">
    <source>
        <dbReference type="SAM" id="MobiDB-lite"/>
    </source>
</evidence>
<accession>A0A327KQ03</accession>
<feature type="region of interest" description="Disordered" evidence="1">
    <location>
        <begin position="1"/>
        <end position="24"/>
    </location>
</feature>
<dbReference type="EMBL" id="NPEX01000209">
    <property type="protein sequence ID" value="RAI40970.1"/>
    <property type="molecule type" value="Genomic_DNA"/>
</dbReference>
<organism evidence="2 3">
    <name type="scientific">Rhodoplanes roseus</name>
    <dbReference type="NCBI Taxonomy" id="29409"/>
    <lineage>
        <taxon>Bacteria</taxon>
        <taxon>Pseudomonadati</taxon>
        <taxon>Pseudomonadota</taxon>
        <taxon>Alphaproteobacteria</taxon>
        <taxon>Hyphomicrobiales</taxon>
        <taxon>Nitrobacteraceae</taxon>
        <taxon>Rhodoplanes</taxon>
    </lineage>
</organism>
<protein>
    <submittedName>
        <fullName evidence="2">Uncharacterized protein</fullName>
    </submittedName>
</protein>
<sequence length="60" mass="6689">MTDRRHAASGDDQPGPTPRLGAADRSLIRAVAIDLMMHLARTLPPQTRRPRRTRRDNGST</sequence>
<dbReference type="Proteomes" id="UP000249130">
    <property type="component" value="Unassembled WGS sequence"/>
</dbReference>
<keyword evidence="3" id="KW-1185">Reference proteome</keyword>
<dbReference type="OrthoDB" id="9990723at2"/>